<feature type="domain" description="BPL/LPL catalytic" evidence="11">
    <location>
        <begin position="47"/>
        <end position="235"/>
    </location>
</feature>
<evidence type="ECO:0000313" key="12">
    <source>
        <dbReference type="EMBL" id="MUZ59859.1"/>
    </source>
</evidence>
<feature type="site" description="Lowers pKa of active site Cys" evidence="6 10">
    <location>
        <position position="163"/>
    </location>
</feature>
<dbReference type="PROSITE" id="PS01313">
    <property type="entry name" value="LIPB"/>
    <property type="match status" value="1"/>
</dbReference>
<dbReference type="RefSeq" id="WP_156550638.1">
    <property type="nucleotide sequence ID" value="NZ_JABAEJ010000010.1"/>
</dbReference>
<dbReference type="EMBL" id="WPHM01000012">
    <property type="protein sequence ID" value="MUZ59859.1"/>
    <property type="molecule type" value="Genomic_DNA"/>
</dbReference>
<evidence type="ECO:0000256" key="1">
    <source>
        <dbReference type="ARBA" id="ARBA00004821"/>
    </source>
</evidence>
<dbReference type="InterPro" id="IPR020605">
    <property type="entry name" value="Octanoyltransferase_CS"/>
</dbReference>
<dbReference type="GO" id="GO:0005737">
    <property type="term" value="C:cytoplasm"/>
    <property type="evidence" value="ECO:0007669"/>
    <property type="project" value="UniProtKB-SubCell"/>
</dbReference>
<feature type="binding site" evidence="6 9">
    <location>
        <begin position="86"/>
        <end position="93"/>
    </location>
    <ligand>
        <name>substrate</name>
    </ligand>
</feature>
<feature type="active site" description="Acyl-thioester intermediate" evidence="6 8">
    <location>
        <position position="197"/>
    </location>
</feature>
<dbReference type="EC" id="2.3.1.181" evidence="6 7"/>
<evidence type="ECO:0000256" key="3">
    <source>
        <dbReference type="ARBA" id="ARBA00022679"/>
    </source>
</evidence>
<feature type="binding site" evidence="6 9">
    <location>
        <begin position="166"/>
        <end position="168"/>
    </location>
    <ligand>
        <name>substrate</name>
    </ligand>
</feature>
<dbReference type="NCBIfam" id="TIGR00214">
    <property type="entry name" value="lipB"/>
    <property type="match status" value="1"/>
</dbReference>
<reference evidence="12 13" key="1">
    <citation type="submission" date="2019-12" db="EMBL/GenBank/DDBJ databases">
        <title>Whole-genome sequencing of Allorhizobium vitis.</title>
        <authorList>
            <person name="Gan H.M."/>
            <person name="Szegedi E."/>
            <person name="Burr T."/>
            <person name="Savka M.A."/>
        </authorList>
    </citation>
    <scope>NUCLEOTIDE SEQUENCE [LARGE SCALE GENOMIC DNA]</scope>
    <source>
        <strain evidence="12 13">CG989</strain>
    </source>
</reference>
<evidence type="ECO:0000256" key="10">
    <source>
        <dbReference type="PIRSR" id="PIRSR016262-3"/>
    </source>
</evidence>
<gene>
    <name evidence="6 12" type="primary">lipB</name>
    <name evidence="12" type="ORF">GOZ95_20680</name>
</gene>
<evidence type="ECO:0000256" key="6">
    <source>
        <dbReference type="HAMAP-Rule" id="MF_00013"/>
    </source>
</evidence>
<dbReference type="Proteomes" id="UP000436692">
    <property type="component" value="Unassembled WGS sequence"/>
</dbReference>
<comment type="similarity">
    <text evidence="6 7">Belongs to the LipB family.</text>
</comment>
<keyword evidence="2 6" id="KW-0963">Cytoplasm</keyword>
<dbReference type="PANTHER" id="PTHR10993">
    <property type="entry name" value="OCTANOYLTRANSFERASE"/>
    <property type="match status" value="1"/>
</dbReference>
<comment type="pathway">
    <text evidence="1 6 7">Protein modification; protein lipoylation via endogenous pathway; protein N(6)-(lipoyl)lysine from octanoyl-[acyl-carrier-protein]: step 1/2.</text>
</comment>
<dbReference type="PIRSF" id="PIRSF016262">
    <property type="entry name" value="LPLase"/>
    <property type="match status" value="1"/>
</dbReference>
<evidence type="ECO:0000259" key="11">
    <source>
        <dbReference type="PROSITE" id="PS51733"/>
    </source>
</evidence>
<accession>A0AAE5AXQ3</accession>
<evidence type="ECO:0000256" key="5">
    <source>
        <dbReference type="ARBA" id="ARBA00024732"/>
    </source>
</evidence>
<comment type="catalytic activity">
    <reaction evidence="6 7">
        <text>octanoyl-[ACP] + L-lysyl-[protein] = N(6)-octanoyl-L-lysyl-[protein] + holo-[ACP] + H(+)</text>
        <dbReference type="Rhea" id="RHEA:17665"/>
        <dbReference type="Rhea" id="RHEA-COMP:9636"/>
        <dbReference type="Rhea" id="RHEA-COMP:9685"/>
        <dbReference type="Rhea" id="RHEA-COMP:9752"/>
        <dbReference type="Rhea" id="RHEA-COMP:9928"/>
        <dbReference type="ChEBI" id="CHEBI:15378"/>
        <dbReference type="ChEBI" id="CHEBI:29969"/>
        <dbReference type="ChEBI" id="CHEBI:64479"/>
        <dbReference type="ChEBI" id="CHEBI:78463"/>
        <dbReference type="ChEBI" id="CHEBI:78809"/>
        <dbReference type="EC" id="2.3.1.181"/>
    </reaction>
</comment>
<evidence type="ECO:0000256" key="4">
    <source>
        <dbReference type="ARBA" id="ARBA00023315"/>
    </source>
</evidence>
<proteinExistence type="inferred from homology"/>
<name>A0AAE5AXQ3_AGRVI</name>
<dbReference type="HAMAP" id="MF_00013">
    <property type="entry name" value="LipB"/>
    <property type="match status" value="1"/>
</dbReference>
<dbReference type="GO" id="GO:0009249">
    <property type="term" value="P:protein lipoylation"/>
    <property type="evidence" value="ECO:0007669"/>
    <property type="project" value="InterPro"/>
</dbReference>
<dbReference type="CDD" id="cd16444">
    <property type="entry name" value="LipB"/>
    <property type="match status" value="1"/>
</dbReference>
<dbReference type="PROSITE" id="PS51733">
    <property type="entry name" value="BPL_LPL_CATALYTIC"/>
    <property type="match status" value="1"/>
</dbReference>
<dbReference type="Gene3D" id="3.30.930.10">
    <property type="entry name" value="Bira Bifunctional Protein, Domain 2"/>
    <property type="match status" value="1"/>
</dbReference>
<dbReference type="Pfam" id="PF21948">
    <property type="entry name" value="LplA-B_cat"/>
    <property type="match status" value="1"/>
</dbReference>
<dbReference type="SUPFAM" id="SSF55681">
    <property type="entry name" value="Class II aaRS and biotin synthetases"/>
    <property type="match status" value="1"/>
</dbReference>
<keyword evidence="4 6" id="KW-0012">Acyltransferase</keyword>
<dbReference type="AlphaFoldDB" id="A0AAE5AXQ3"/>
<evidence type="ECO:0000256" key="7">
    <source>
        <dbReference type="PIRNR" id="PIRNR016262"/>
    </source>
</evidence>
<feature type="binding site" evidence="6 9">
    <location>
        <begin position="179"/>
        <end position="181"/>
    </location>
    <ligand>
        <name>substrate</name>
    </ligand>
</feature>
<evidence type="ECO:0000256" key="9">
    <source>
        <dbReference type="PIRSR" id="PIRSR016262-2"/>
    </source>
</evidence>
<organism evidence="12 13">
    <name type="scientific">Agrobacterium vitis</name>
    <name type="common">Rhizobium vitis</name>
    <dbReference type="NCBI Taxonomy" id="373"/>
    <lineage>
        <taxon>Bacteria</taxon>
        <taxon>Pseudomonadati</taxon>
        <taxon>Pseudomonadota</taxon>
        <taxon>Alphaproteobacteria</taxon>
        <taxon>Hyphomicrobiales</taxon>
        <taxon>Rhizobiaceae</taxon>
        <taxon>Rhizobium/Agrobacterium group</taxon>
        <taxon>Agrobacterium</taxon>
    </lineage>
</organism>
<dbReference type="NCBIfam" id="NF010921">
    <property type="entry name" value="PRK14341.1"/>
    <property type="match status" value="1"/>
</dbReference>
<evidence type="ECO:0000313" key="13">
    <source>
        <dbReference type="Proteomes" id="UP000436692"/>
    </source>
</evidence>
<dbReference type="InterPro" id="IPR045864">
    <property type="entry name" value="aa-tRNA-synth_II/BPL/LPL"/>
</dbReference>
<dbReference type="FunFam" id="3.30.930.10:FF:000159">
    <property type="entry name" value="Octanoyltransferase"/>
    <property type="match status" value="1"/>
</dbReference>
<evidence type="ECO:0000256" key="8">
    <source>
        <dbReference type="PIRSR" id="PIRSR016262-1"/>
    </source>
</evidence>
<keyword evidence="3 6" id="KW-0808">Transferase</keyword>
<sequence length="243" mass="27112">MLRSDLDKSMLASPGNPPIRWRVSDGLVGYEDALRVMEEEVAAIADGTADELIWLLEHPPIYTAGTSADPKDLIDTHRFPVFATGRGGEYTYHGPGQRVVYVMLDLKRRRQDVRAYVVALEDVIIKTLDMMNIRGERREDRVGVWVRRPDKSPLPDGSVTEDKIAALGIRLRRWVSFHGLSLNVEPDLSHFSGIVPCGISAYGITSLVDLGLPVTMADVDIHLKEAFEKVFGLTVADQHIKPR</sequence>
<dbReference type="InterPro" id="IPR000544">
    <property type="entry name" value="Octanoyltransferase"/>
</dbReference>
<comment type="miscellaneous">
    <text evidence="6">In the reaction, the free carboxyl group of octanoic acid is attached via an amide linkage to the epsilon-amino group of a specific lysine residue of lipoyl domains of lipoate-dependent enzymes.</text>
</comment>
<dbReference type="NCBIfam" id="NF010925">
    <property type="entry name" value="PRK14345.1"/>
    <property type="match status" value="1"/>
</dbReference>
<dbReference type="PANTHER" id="PTHR10993:SF7">
    <property type="entry name" value="LIPOYLTRANSFERASE 2, MITOCHONDRIAL-RELATED"/>
    <property type="match status" value="1"/>
</dbReference>
<comment type="subcellular location">
    <subcellularLocation>
        <location evidence="6">Cytoplasm</location>
    </subcellularLocation>
</comment>
<dbReference type="InterPro" id="IPR004143">
    <property type="entry name" value="BPL_LPL_catalytic"/>
</dbReference>
<protein>
    <recommendedName>
        <fullName evidence="6 7">Octanoyltransferase</fullName>
        <ecNumber evidence="6 7">2.3.1.181</ecNumber>
    </recommendedName>
    <alternativeName>
        <fullName evidence="6">Lipoate-protein ligase B</fullName>
    </alternativeName>
    <alternativeName>
        <fullName evidence="6">Lipoyl/octanoyl transferase</fullName>
    </alternativeName>
    <alternativeName>
        <fullName evidence="6">Octanoyl-[acyl-carrier-protein]-protein N-octanoyltransferase</fullName>
    </alternativeName>
</protein>
<comment type="function">
    <text evidence="5 6 7">Catalyzes the transfer of endogenously produced octanoic acid from octanoyl-acyl-carrier-protein onto the lipoyl domains of lipoate-dependent enzymes. Lipoyl-ACP can also act as a substrate although octanoyl-ACP is likely to be the physiological substrate.</text>
</comment>
<comment type="caution">
    <text evidence="12">The sequence shown here is derived from an EMBL/GenBank/DDBJ whole genome shotgun (WGS) entry which is preliminary data.</text>
</comment>
<dbReference type="GO" id="GO:0033819">
    <property type="term" value="F:lipoyl(octanoyl) transferase activity"/>
    <property type="evidence" value="ECO:0007669"/>
    <property type="project" value="UniProtKB-EC"/>
</dbReference>
<evidence type="ECO:0000256" key="2">
    <source>
        <dbReference type="ARBA" id="ARBA00022490"/>
    </source>
</evidence>